<dbReference type="PANTHER" id="PTHR33989:SF4">
    <property type="entry name" value="PTS SYSTEM N,N'-DIACETYLCHITOBIOSE-SPECIFIC EIIC COMPONENT"/>
    <property type="match status" value="1"/>
</dbReference>
<feature type="transmembrane region" description="Helical" evidence="9">
    <location>
        <begin position="160"/>
        <end position="184"/>
    </location>
</feature>
<feature type="domain" description="PTS EIIC type-3" evidence="10">
    <location>
        <begin position="8"/>
        <end position="395"/>
    </location>
</feature>
<feature type="transmembrane region" description="Helical" evidence="9">
    <location>
        <begin position="94"/>
        <end position="112"/>
    </location>
</feature>
<evidence type="ECO:0000259" key="10">
    <source>
        <dbReference type="PROSITE" id="PS51105"/>
    </source>
</evidence>
<dbReference type="RefSeq" id="WP_168721225.1">
    <property type="nucleotide sequence ID" value="NZ_JAAXPN010000001.1"/>
</dbReference>
<reference evidence="11 12" key="1">
    <citation type="submission" date="2020-04" db="EMBL/GenBank/DDBJ databases">
        <title>MicrobeNet Type strains.</title>
        <authorList>
            <person name="Nicholson A.C."/>
        </authorList>
    </citation>
    <scope>NUCLEOTIDE SEQUENCE [LARGE SCALE GENOMIC DNA]</scope>
    <source>
        <strain evidence="11 12">CCUG 61472</strain>
    </source>
</reference>
<dbReference type="PANTHER" id="PTHR33989">
    <property type="match status" value="1"/>
</dbReference>
<dbReference type="GO" id="GO:0008982">
    <property type="term" value="F:protein-N(PI)-phosphohistidine-sugar phosphotransferase activity"/>
    <property type="evidence" value="ECO:0007669"/>
    <property type="project" value="UniProtKB-UniRule"/>
</dbReference>
<keyword evidence="6 9" id="KW-1133">Transmembrane helix</keyword>
<feature type="transmembrane region" description="Helical" evidence="9">
    <location>
        <begin position="124"/>
        <end position="148"/>
    </location>
</feature>
<keyword evidence="5 9" id="KW-0812">Transmembrane</keyword>
<dbReference type="Pfam" id="PF02378">
    <property type="entry name" value="PTS_EIIC"/>
    <property type="match status" value="1"/>
</dbReference>
<dbReference type="AlphaFoldDB" id="A0A7X6N2E3"/>
<feature type="transmembrane region" description="Helical" evidence="9">
    <location>
        <begin position="261"/>
        <end position="288"/>
    </location>
</feature>
<evidence type="ECO:0000256" key="2">
    <source>
        <dbReference type="ARBA" id="ARBA00022448"/>
    </source>
</evidence>
<feature type="transmembrane region" description="Helical" evidence="9">
    <location>
        <begin position="377"/>
        <end position="396"/>
    </location>
</feature>
<keyword evidence="3 8" id="KW-1003">Cell membrane</keyword>
<gene>
    <name evidence="11" type="ORF">HF964_01215</name>
</gene>
<protein>
    <recommendedName>
        <fullName evidence="8">Permease IIC component</fullName>
    </recommendedName>
</protein>
<dbReference type="EMBL" id="JAAXPN010000001">
    <property type="protein sequence ID" value="NKZ23429.1"/>
    <property type="molecule type" value="Genomic_DNA"/>
</dbReference>
<dbReference type="InterPro" id="IPR004501">
    <property type="entry name" value="PTS_EIIC_3"/>
</dbReference>
<dbReference type="PROSITE" id="PS51105">
    <property type="entry name" value="PTS_EIIC_TYPE_3"/>
    <property type="match status" value="1"/>
</dbReference>
<feature type="transmembrane region" description="Helical" evidence="9">
    <location>
        <begin position="32"/>
        <end position="57"/>
    </location>
</feature>
<dbReference type="Proteomes" id="UP000549765">
    <property type="component" value="Unassembled WGS sequence"/>
</dbReference>
<name>A0A7X6N2E3_9LACO</name>
<evidence type="ECO:0000313" key="11">
    <source>
        <dbReference type="EMBL" id="NKZ23429.1"/>
    </source>
</evidence>
<feature type="transmembrane region" description="Helical" evidence="9">
    <location>
        <begin position="204"/>
        <end position="225"/>
    </location>
</feature>
<dbReference type="InterPro" id="IPR051088">
    <property type="entry name" value="PTS_Sugar-EIIC/EIIB"/>
</dbReference>
<keyword evidence="7 8" id="KW-0472">Membrane</keyword>
<dbReference type="GO" id="GO:1901264">
    <property type="term" value="P:carbohydrate derivative transport"/>
    <property type="evidence" value="ECO:0007669"/>
    <property type="project" value="TreeGrafter"/>
</dbReference>
<dbReference type="GO" id="GO:0005886">
    <property type="term" value="C:plasma membrane"/>
    <property type="evidence" value="ECO:0007669"/>
    <property type="project" value="UniProtKB-SubCell"/>
</dbReference>
<evidence type="ECO:0000256" key="9">
    <source>
        <dbReference type="SAM" id="Phobius"/>
    </source>
</evidence>
<dbReference type="InterPro" id="IPR003352">
    <property type="entry name" value="PTS_EIIC"/>
</dbReference>
<evidence type="ECO:0000256" key="4">
    <source>
        <dbReference type="ARBA" id="ARBA00022597"/>
    </source>
</evidence>
<feature type="transmembrane region" description="Helical" evidence="9">
    <location>
        <begin position="63"/>
        <end position="82"/>
    </location>
</feature>
<keyword evidence="2 8" id="KW-0813">Transport</keyword>
<evidence type="ECO:0000256" key="3">
    <source>
        <dbReference type="ARBA" id="ARBA00022475"/>
    </source>
</evidence>
<organism evidence="11 12">
    <name type="scientific">Periweissella fabalis</name>
    <dbReference type="NCBI Taxonomy" id="1070421"/>
    <lineage>
        <taxon>Bacteria</taxon>
        <taxon>Bacillati</taxon>
        <taxon>Bacillota</taxon>
        <taxon>Bacilli</taxon>
        <taxon>Lactobacillales</taxon>
        <taxon>Lactobacillaceae</taxon>
        <taxon>Periweissella</taxon>
    </lineage>
</organism>
<evidence type="ECO:0000256" key="7">
    <source>
        <dbReference type="ARBA" id="ARBA00023136"/>
    </source>
</evidence>
<proteinExistence type="predicted"/>
<dbReference type="GO" id="GO:0009401">
    <property type="term" value="P:phosphoenolpyruvate-dependent sugar phosphotransferase system"/>
    <property type="evidence" value="ECO:0007669"/>
    <property type="project" value="InterPro"/>
</dbReference>
<accession>A0A7X6N2E3</accession>
<comment type="subcellular location">
    <subcellularLocation>
        <location evidence="1">Cell membrane</location>
        <topology evidence="1">Multi-pass membrane protein</topology>
    </subcellularLocation>
</comment>
<dbReference type="NCBIfam" id="TIGR00410">
    <property type="entry name" value="lacE"/>
    <property type="match status" value="1"/>
</dbReference>
<evidence type="ECO:0000256" key="8">
    <source>
        <dbReference type="PIRNR" id="PIRNR006351"/>
    </source>
</evidence>
<evidence type="ECO:0000256" key="6">
    <source>
        <dbReference type="ARBA" id="ARBA00022989"/>
    </source>
</evidence>
<evidence type="ECO:0000256" key="1">
    <source>
        <dbReference type="ARBA" id="ARBA00004651"/>
    </source>
</evidence>
<feature type="transmembrane region" description="Helical" evidence="9">
    <location>
        <begin position="325"/>
        <end position="345"/>
    </location>
</feature>
<dbReference type="PIRSF" id="PIRSF006351">
    <property type="entry name" value="PTS_EIIC-Cellobiose"/>
    <property type="match status" value="1"/>
</dbReference>
<keyword evidence="4 8" id="KW-0762">Sugar transport</keyword>
<comment type="caution">
    <text evidence="11">The sequence shown here is derived from an EMBL/GenBank/DDBJ whole genome shotgun (WGS) entry which is preliminary data.</text>
</comment>
<feature type="transmembrane region" description="Helical" evidence="9">
    <location>
        <begin position="237"/>
        <end position="255"/>
    </location>
</feature>
<sequence>MDKFMNWLQQRLIPPLSIIGNQRHLVAIRNGLALALPAIIVGSLFLIVGNIPIPAWIKFITPYQPMLAAAVSVSFGIISLLGTIGIGYELSKSYQLDAISGAALALIAFLTIELSNKLVIDPATFGSGSLFTAIIAAISTTEIFRLCLKHKLIIRLPAGVPPAVSNSFVSLIPTAIVLLLFWIIRVPLHFNLALFIDHIFAPLLFALNTLPGIMVYTLLVSLLWCAGIHGDITLQGVTDPIFLTFITANAAAFAHGQAAPYITAAGFSSLFVNVGGTGATLTLVLLMLRSKTKTYKELGRLSIGGSLFEINEPVIFGFPIIMNPLMMIPFVIIPQVLAVGTYLLMAGNIIGRPTTVVPWTIPPIIGPLMATGWDWRAAVWSAIEIVVAVAIYWPFFKVAEKQMLAKETDIETELAAIDNRI</sequence>
<keyword evidence="12" id="KW-1185">Reference proteome</keyword>
<evidence type="ECO:0000313" key="12">
    <source>
        <dbReference type="Proteomes" id="UP000549765"/>
    </source>
</evidence>
<evidence type="ECO:0000256" key="5">
    <source>
        <dbReference type="ARBA" id="ARBA00022692"/>
    </source>
</evidence>
<dbReference type="InterPro" id="IPR004796">
    <property type="entry name" value="PTS_IIC_cello"/>
</dbReference>
<comment type="function">
    <text evidence="8">The phosphoenolpyruvate-dependent sugar phosphotransferase system (PTS), a major carbohydrate active -transport system, catalyzes the phosphorylation of incoming sugar substrates concomitant with their translocation across the cell membrane.</text>
</comment>